<keyword evidence="12 15" id="KW-1133">Transmembrane helix</keyword>
<evidence type="ECO:0000256" key="14">
    <source>
        <dbReference type="ARBA" id="ARBA00023136"/>
    </source>
</evidence>
<evidence type="ECO:0000256" key="3">
    <source>
        <dbReference type="ARBA" id="ARBA00012438"/>
    </source>
</evidence>
<dbReference type="CDD" id="cd06225">
    <property type="entry name" value="HAMP"/>
    <property type="match status" value="1"/>
</dbReference>
<dbReference type="FunFam" id="3.30.565.10:FF:000006">
    <property type="entry name" value="Sensor histidine kinase WalK"/>
    <property type="match status" value="1"/>
</dbReference>
<evidence type="ECO:0000256" key="7">
    <source>
        <dbReference type="ARBA" id="ARBA00022679"/>
    </source>
</evidence>
<dbReference type="InterPro" id="IPR005467">
    <property type="entry name" value="His_kinase_dom"/>
</dbReference>
<feature type="transmembrane region" description="Helical" evidence="15">
    <location>
        <begin position="7"/>
        <end position="30"/>
    </location>
</feature>
<evidence type="ECO:0000256" key="15">
    <source>
        <dbReference type="SAM" id="Phobius"/>
    </source>
</evidence>
<dbReference type="Gene3D" id="1.10.287.130">
    <property type="match status" value="1"/>
</dbReference>
<dbReference type="InterPro" id="IPR036097">
    <property type="entry name" value="HisK_dim/P_sf"/>
</dbReference>
<dbReference type="InterPro" id="IPR003594">
    <property type="entry name" value="HATPase_dom"/>
</dbReference>
<keyword evidence="11" id="KW-0067">ATP-binding</keyword>
<evidence type="ECO:0000313" key="19">
    <source>
        <dbReference type="Proteomes" id="UP000317036"/>
    </source>
</evidence>
<dbReference type="PRINTS" id="PR00344">
    <property type="entry name" value="BCTRLSENSOR"/>
</dbReference>
<keyword evidence="5" id="KW-1003">Cell membrane</keyword>
<dbReference type="InterPro" id="IPR003660">
    <property type="entry name" value="HAMP_dom"/>
</dbReference>
<dbReference type="EC" id="2.7.13.3" evidence="3"/>
<dbReference type="OrthoDB" id="9786919at2"/>
<dbReference type="InterPro" id="IPR004358">
    <property type="entry name" value="Sig_transdc_His_kin-like_C"/>
</dbReference>
<dbReference type="GO" id="GO:0005524">
    <property type="term" value="F:ATP binding"/>
    <property type="evidence" value="ECO:0007669"/>
    <property type="project" value="UniProtKB-KW"/>
</dbReference>
<dbReference type="Pfam" id="PF00512">
    <property type="entry name" value="HisKA"/>
    <property type="match status" value="1"/>
</dbReference>
<name>A0A559K4N8_9BACL</name>
<keyword evidence="14 15" id="KW-0472">Membrane</keyword>
<dbReference type="PROSITE" id="PS50109">
    <property type="entry name" value="HIS_KIN"/>
    <property type="match status" value="1"/>
</dbReference>
<dbReference type="Proteomes" id="UP000317036">
    <property type="component" value="Unassembled WGS sequence"/>
</dbReference>
<dbReference type="RefSeq" id="WP_144852679.1">
    <property type="nucleotide sequence ID" value="NZ_VNJI01000044.1"/>
</dbReference>
<dbReference type="SUPFAM" id="SSF55874">
    <property type="entry name" value="ATPase domain of HSP90 chaperone/DNA topoisomerase II/histidine kinase"/>
    <property type="match status" value="1"/>
</dbReference>
<dbReference type="InterPro" id="IPR036890">
    <property type="entry name" value="HATPase_C_sf"/>
</dbReference>
<accession>A0A559K4N8</accession>
<feature type="transmembrane region" description="Helical" evidence="15">
    <location>
        <begin position="149"/>
        <end position="173"/>
    </location>
</feature>
<dbReference type="EMBL" id="VNJI01000044">
    <property type="protein sequence ID" value="TVY07043.1"/>
    <property type="molecule type" value="Genomic_DNA"/>
</dbReference>
<keyword evidence="6" id="KW-0597">Phosphoprotein</keyword>
<comment type="subcellular location">
    <subcellularLocation>
        <location evidence="2">Cell membrane</location>
        <topology evidence="2">Multi-pass membrane protein</topology>
    </subcellularLocation>
</comment>
<gene>
    <name evidence="18" type="ORF">FPZ49_26175</name>
</gene>
<dbReference type="PANTHER" id="PTHR45436">
    <property type="entry name" value="SENSOR HISTIDINE KINASE YKOH"/>
    <property type="match status" value="1"/>
</dbReference>
<dbReference type="Pfam" id="PF02518">
    <property type="entry name" value="HATPase_c"/>
    <property type="match status" value="1"/>
</dbReference>
<evidence type="ECO:0000256" key="5">
    <source>
        <dbReference type="ARBA" id="ARBA00022475"/>
    </source>
</evidence>
<dbReference type="Gene3D" id="6.10.340.10">
    <property type="match status" value="1"/>
</dbReference>
<dbReference type="InterPro" id="IPR003661">
    <property type="entry name" value="HisK_dim/P_dom"/>
</dbReference>
<dbReference type="SMART" id="SM00304">
    <property type="entry name" value="HAMP"/>
    <property type="match status" value="1"/>
</dbReference>
<reference evidence="18 19" key="1">
    <citation type="submission" date="2019-07" db="EMBL/GenBank/DDBJ databases">
        <authorList>
            <person name="Kim J."/>
        </authorList>
    </citation>
    <scope>NUCLEOTIDE SEQUENCE [LARGE SCALE GENOMIC DNA]</scope>
    <source>
        <strain evidence="18 19">JC52</strain>
    </source>
</reference>
<keyword evidence="13" id="KW-0902">Two-component regulatory system</keyword>
<evidence type="ECO:0000256" key="10">
    <source>
        <dbReference type="ARBA" id="ARBA00022777"/>
    </source>
</evidence>
<keyword evidence="7" id="KW-0808">Transferase</keyword>
<keyword evidence="10 18" id="KW-0418">Kinase</keyword>
<dbReference type="Pfam" id="PF18719">
    <property type="entry name" value="ArlS_N"/>
    <property type="match status" value="1"/>
</dbReference>
<proteinExistence type="predicted"/>
<evidence type="ECO:0000256" key="12">
    <source>
        <dbReference type="ARBA" id="ARBA00022989"/>
    </source>
</evidence>
<evidence type="ECO:0000256" key="9">
    <source>
        <dbReference type="ARBA" id="ARBA00022741"/>
    </source>
</evidence>
<comment type="caution">
    <text evidence="18">The sequence shown here is derived from an EMBL/GenBank/DDBJ whole genome shotgun (WGS) entry which is preliminary data.</text>
</comment>
<evidence type="ECO:0000256" key="8">
    <source>
        <dbReference type="ARBA" id="ARBA00022692"/>
    </source>
</evidence>
<dbReference type="AlphaFoldDB" id="A0A559K4N8"/>
<evidence type="ECO:0000259" key="17">
    <source>
        <dbReference type="PROSITE" id="PS50885"/>
    </source>
</evidence>
<keyword evidence="8 15" id="KW-0812">Transmembrane</keyword>
<evidence type="ECO:0000256" key="1">
    <source>
        <dbReference type="ARBA" id="ARBA00000085"/>
    </source>
</evidence>
<dbReference type="InterPro" id="IPR041610">
    <property type="entry name" value="ArlS_N"/>
</dbReference>
<evidence type="ECO:0000256" key="4">
    <source>
        <dbReference type="ARBA" id="ARBA00015735"/>
    </source>
</evidence>
<evidence type="ECO:0000256" key="6">
    <source>
        <dbReference type="ARBA" id="ARBA00022553"/>
    </source>
</evidence>
<protein>
    <recommendedName>
        <fullName evidence="4">Signal transduction histidine-protein kinase ArlS</fullName>
        <ecNumber evidence="3">2.7.13.3</ecNumber>
    </recommendedName>
</protein>
<dbReference type="CDD" id="cd00082">
    <property type="entry name" value="HisKA"/>
    <property type="match status" value="1"/>
</dbReference>
<feature type="domain" description="Histidine kinase" evidence="16">
    <location>
        <begin position="238"/>
        <end position="455"/>
    </location>
</feature>
<evidence type="ECO:0000256" key="13">
    <source>
        <dbReference type="ARBA" id="ARBA00023012"/>
    </source>
</evidence>
<dbReference type="GO" id="GO:0005886">
    <property type="term" value="C:plasma membrane"/>
    <property type="evidence" value="ECO:0007669"/>
    <property type="project" value="UniProtKB-SubCell"/>
</dbReference>
<evidence type="ECO:0000256" key="2">
    <source>
        <dbReference type="ARBA" id="ARBA00004651"/>
    </source>
</evidence>
<dbReference type="SUPFAM" id="SSF158472">
    <property type="entry name" value="HAMP domain-like"/>
    <property type="match status" value="1"/>
</dbReference>
<comment type="catalytic activity">
    <reaction evidence="1">
        <text>ATP + protein L-histidine = ADP + protein N-phospho-L-histidine.</text>
        <dbReference type="EC" id="2.7.13.3"/>
    </reaction>
</comment>
<dbReference type="PROSITE" id="PS50885">
    <property type="entry name" value="HAMP"/>
    <property type="match status" value="1"/>
</dbReference>
<evidence type="ECO:0000256" key="11">
    <source>
        <dbReference type="ARBA" id="ARBA00022840"/>
    </source>
</evidence>
<dbReference type="Gene3D" id="3.30.565.10">
    <property type="entry name" value="Histidine kinase-like ATPase, C-terminal domain"/>
    <property type="match status" value="1"/>
</dbReference>
<evidence type="ECO:0000259" key="16">
    <source>
        <dbReference type="PROSITE" id="PS50109"/>
    </source>
</evidence>
<evidence type="ECO:0000313" key="18">
    <source>
        <dbReference type="EMBL" id="TVY07043.1"/>
    </source>
</evidence>
<keyword evidence="19" id="KW-1185">Reference proteome</keyword>
<keyword evidence="9" id="KW-0547">Nucleotide-binding</keyword>
<organism evidence="18 19">
    <name type="scientific">Paenibacillus cremeus</name>
    <dbReference type="NCBI Taxonomy" id="2163881"/>
    <lineage>
        <taxon>Bacteria</taxon>
        <taxon>Bacillati</taxon>
        <taxon>Bacillota</taxon>
        <taxon>Bacilli</taxon>
        <taxon>Bacillales</taxon>
        <taxon>Paenibacillaceae</taxon>
        <taxon>Paenibacillus</taxon>
    </lineage>
</organism>
<feature type="domain" description="HAMP" evidence="17">
    <location>
        <begin position="176"/>
        <end position="230"/>
    </location>
</feature>
<dbReference type="SMART" id="SM00388">
    <property type="entry name" value="HisKA"/>
    <property type="match status" value="1"/>
</dbReference>
<dbReference type="FunFam" id="1.10.287.130:FF:000001">
    <property type="entry name" value="Two-component sensor histidine kinase"/>
    <property type="match status" value="1"/>
</dbReference>
<sequence>MSIKYKIAWLTTLWLTGILLVVNVTIYIAFLEITTDNERDYLTTRAETLLQKVPFANAVEGKDIDIVQSFLPDYGLIRWIDPMGQIVRQVQTDDQVTQIKSKFVQSAQTELYQLEGQKVLAARIPTFVEGQTVGTLEILEKMDSLTENISILISILTLTTFGAVGMSILGGFWMSKWILRPISGMAKTMEHIEKSLVFRKIPIREGGHDELHALASTFNRMMDRIQESFVRQQQFVSDASHEMKTPLTIIEGYARMLQRWGLQDETKGREAIVNIYTEAVRMKGLTQQLLDLASMKQEEKLMLEQVELVSLCKNTAELMQVAYHRPVVVQTSATPIFLRADTSRIKQLLMILLDNALKYSKEEVFIQLARIESTDCKDSGVELRVKDRGVGIPSEELARVFERFYRVDPSRHRKTGGAGLGLSIAKEIVALHGGSIRIESEQQAGSEVIVQLPAH</sequence>
<dbReference type="PANTHER" id="PTHR45436:SF5">
    <property type="entry name" value="SENSOR HISTIDINE KINASE TRCS"/>
    <property type="match status" value="1"/>
</dbReference>
<dbReference type="GO" id="GO:0000155">
    <property type="term" value="F:phosphorelay sensor kinase activity"/>
    <property type="evidence" value="ECO:0007669"/>
    <property type="project" value="InterPro"/>
</dbReference>
<dbReference type="CDD" id="cd00075">
    <property type="entry name" value="HATPase"/>
    <property type="match status" value="1"/>
</dbReference>
<dbReference type="SMART" id="SM00387">
    <property type="entry name" value="HATPase_c"/>
    <property type="match status" value="1"/>
</dbReference>
<dbReference type="Pfam" id="PF00672">
    <property type="entry name" value="HAMP"/>
    <property type="match status" value="1"/>
</dbReference>
<dbReference type="InterPro" id="IPR050428">
    <property type="entry name" value="TCS_sensor_his_kinase"/>
</dbReference>
<dbReference type="SUPFAM" id="SSF47384">
    <property type="entry name" value="Homodimeric domain of signal transducing histidine kinase"/>
    <property type="match status" value="1"/>
</dbReference>